<reference evidence="2" key="1">
    <citation type="submission" date="2018-05" db="EMBL/GenBank/DDBJ databases">
        <authorList>
            <person name="Lanie J.A."/>
            <person name="Ng W.-L."/>
            <person name="Kazmierczak K.M."/>
            <person name="Andrzejewski T.M."/>
            <person name="Davidsen T.M."/>
            <person name="Wayne K.J."/>
            <person name="Tettelin H."/>
            <person name="Glass J.I."/>
            <person name="Rusch D."/>
            <person name="Podicherti R."/>
            <person name="Tsui H.-C.T."/>
            <person name="Winkler M.E."/>
        </authorList>
    </citation>
    <scope>NUCLEOTIDE SEQUENCE</scope>
</reference>
<keyword evidence="1" id="KW-0472">Membrane</keyword>
<dbReference type="EMBL" id="UINC01051627">
    <property type="protein sequence ID" value="SVB66011.1"/>
    <property type="molecule type" value="Genomic_DNA"/>
</dbReference>
<keyword evidence="1" id="KW-0812">Transmembrane</keyword>
<evidence type="ECO:0000313" key="2">
    <source>
        <dbReference type="EMBL" id="SVB66011.1"/>
    </source>
</evidence>
<evidence type="ECO:0000256" key="1">
    <source>
        <dbReference type="SAM" id="Phobius"/>
    </source>
</evidence>
<gene>
    <name evidence="2" type="ORF">METZ01_LOCUS218865</name>
</gene>
<dbReference type="AlphaFoldDB" id="A0A382FVM9"/>
<evidence type="ECO:0008006" key="3">
    <source>
        <dbReference type="Google" id="ProtNLM"/>
    </source>
</evidence>
<name>A0A382FVM9_9ZZZZ</name>
<feature type="transmembrane region" description="Helical" evidence="1">
    <location>
        <begin position="33"/>
        <end position="53"/>
    </location>
</feature>
<proteinExistence type="predicted"/>
<protein>
    <recommendedName>
        <fullName evidence="3">CcmD family protein</fullName>
    </recommendedName>
</protein>
<sequence>MTAFVSFLLVHASPVIAWAQAGTPLGTQTLGRAYWHVFVAYALAWFIILVWLISMFRRLGRVEEQLGNVEGPPLG</sequence>
<organism evidence="2">
    <name type="scientific">marine metagenome</name>
    <dbReference type="NCBI Taxonomy" id="408172"/>
    <lineage>
        <taxon>unclassified sequences</taxon>
        <taxon>metagenomes</taxon>
        <taxon>ecological metagenomes</taxon>
    </lineage>
</organism>
<accession>A0A382FVM9</accession>
<keyword evidence="1" id="KW-1133">Transmembrane helix</keyword>